<protein>
    <submittedName>
        <fullName evidence="1">Uncharacterized protein</fullName>
    </submittedName>
</protein>
<gene>
    <name evidence="1" type="ORF">PG994_003350</name>
</gene>
<dbReference type="Proteomes" id="UP001480595">
    <property type="component" value="Unassembled WGS sequence"/>
</dbReference>
<dbReference type="EMBL" id="JAQQWL010000004">
    <property type="protein sequence ID" value="KAK8076078.1"/>
    <property type="molecule type" value="Genomic_DNA"/>
</dbReference>
<evidence type="ECO:0000313" key="2">
    <source>
        <dbReference type="Proteomes" id="UP001480595"/>
    </source>
</evidence>
<comment type="caution">
    <text evidence="1">The sequence shown here is derived from an EMBL/GenBank/DDBJ whole genome shotgun (WGS) entry which is preliminary data.</text>
</comment>
<organism evidence="1 2">
    <name type="scientific">Apiospora phragmitis</name>
    <dbReference type="NCBI Taxonomy" id="2905665"/>
    <lineage>
        <taxon>Eukaryota</taxon>
        <taxon>Fungi</taxon>
        <taxon>Dikarya</taxon>
        <taxon>Ascomycota</taxon>
        <taxon>Pezizomycotina</taxon>
        <taxon>Sordariomycetes</taxon>
        <taxon>Xylariomycetidae</taxon>
        <taxon>Amphisphaeriales</taxon>
        <taxon>Apiosporaceae</taxon>
        <taxon>Apiospora</taxon>
    </lineage>
</organism>
<proteinExistence type="predicted"/>
<name>A0ABR1VXW8_9PEZI</name>
<keyword evidence="2" id="KW-1185">Reference proteome</keyword>
<evidence type="ECO:0000313" key="1">
    <source>
        <dbReference type="EMBL" id="KAK8076078.1"/>
    </source>
</evidence>
<accession>A0ABR1VXW8</accession>
<dbReference type="RefSeq" id="XP_066719037.1">
    <property type="nucleotide sequence ID" value="XM_066854759.1"/>
</dbReference>
<dbReference type="GeneID" id="92087822"/>
<sequence length="193" mass="22325">MDRVLCWRSEHSHLGRKHLFPSWSRLDWIGMPVFPEVLNIEGDRRITKYEYDAAKRIYKHGTTEPLKVTTILAYLPVDDIEEGDYSCNTFCVWSPNDGSLVGQIQLSNQWRRERPPREPLAFIPILSTARDNEELRIEMLMCIQRVWAIGSGDYDTKKAVFERVQVMDCDITEGDWKRLATCASADGDGIFLI</sequence>
<reference evidence="1 2" key="1">
    <citation type="submission" date="2023-01" db="EMBL/GenBank/DDBJ databases">
        <title>Analysis of 21 Apiospora genomes using comparative genomics revels a genus with tremendous synthesis potential of carbohydrate active enzymes and secondary metabolites.</title>
        <authorList>
            <person name="Sorensen T."/>
        </authorList>
    </citation>
    <scope>NUCLEOTIDE SEQUENCE [LARGE SCALE GENOMIC DNA]</scope>
    <source>
        <strain evidence="1 2">CBS 135458</strain>
    </source>
</reference>